<keyword evidence="3" id="KW-1185">Reference proteome</keyword>
<comment type="caution">
    <text evidence="2">The sequence shown here is derived from an EMBL/GenBank/DDBJ whole genome shotgun (WGS) entry which is preliminary data.</text>
</comment>
<dbReference type="EMBL" id="JBFNFH010000006">
    <property type="protein sequence ID" value="MFM1524788.1"/>
    <property type="molecule type" value="Genomic_DNA"/>
</dbReference>
<accession>A0ABW9F6L5</accession>
<sequence length="122" mass="14517">MTKTNRKYPYMPLVYICSPFSGDLKGNIKRAKEFADFLYKKGAIPITPHLLFPFMDDKKKEEREKAIFMDIVILSKCDEVWVLGEKITKGMREELEVAKRRKKTIRFFNDDYKEVLNENSIW</sequence>
<dbReference type="InterPro" id="IPR056670">
    <property type="entry name" value="DUF7768"/>
</dbReference>
<gene>
    <name evidence="2" type="ORF">ABGF40_03795</name>
</gene>
<protein>
    <submittedName>
        <fullName evidence="2">DUF4406 domain-containing protein</fullName>
    </submittedName>
</protein>
<evidence type="ECO:0000313" key="2">
    <source>
        <dbReference type="EMBL" id="MFM1524788.1"/>
    </source>
</evidence>
<evidence type="ECO:0000313" key="3">
    <source>
        <dbReference type="Proteomes" id="UP001629536"/>
    </source>
</evidence>
<feature type="domain" description="DUF7768" evidence="1">
    <location>
        <begin position="12"/>
        <end position="108"/>
    </location>
</feature>
<dbReference type="Gene3D" id="3.40.50.10400">
    <property type="entry name" value="Hypothetical protein PA1492"/>
    <property type="match status" value="1"/>
</dbReference>
<organism evidence="2 3">
    <name type="scientific">Helcococcus bovis</name>
    <dbReference type="NCBI Taxonomy" id="3153252"/>
    <lineage>
        <taxon>Bacteria</taxon>
        <taxon>Bacillati</taxon>
        <taxon>Bacillota</taxon>
        <taxon>Tissierellia</taxon>
        <taxon>Tissierellales</taxon>
        <taxon>Peptoniphilaceae</taxon>
        <taxon>Helcococcus</taxon>
    </lineage>
</organism>
<dbReference type="Proteomes" id="UP001629536">
    <property type="component" value="Unassembled WGS sequence"/>
</dbReference>
<name>A0ABW9F6L5_9FIRM</name>
<dbReference type="RefSeq" id="WP_408126490.1">
    <property type="nucleotide sequence ID" value="NZ_JBFNFH010000006.1"/>
</dbReference>
<reference evidence="2 3" key="1">
    <citation type="journal article" date="2024" name="Front. Microbiol.">
        <title>Pangenomic and biochemical analyses of Helcococcus ovis reveal widespread tetracycline resistance and a novel bacterial species, Helcococcus bovis.</title>
        <authorList>
            <person name="Cunha F."/>
            <person name="Zhai Y."/>
            <person name="Casaro S."/>
            <person name="Jones K.L."/>
            <person name="Hernandez M."/>
            <person name="Bisinotto R.S."/>
            <person name="Kariyawasam S."/>
            <person name="Brown M.B."/>
            <person name="Phillips A."/>
            <person name="Jeong K.C."/>
            <person name="Galvao K.N."/>
        </authorList>
    </citation>
    <scope>NUCLEOTIDE SEQUENCE [LARGE SCALE GENOMIC DNA]</scope>
    <source>
        <strain evidence="2 3">KG197</strain>
    </source>
</reference>
<proteinExistence type="predicted"/>
<dbReference type="SUPFAM" id="SSF52309">
    <property type="entry name" value="N-(deoxy)ribosyltransferase-like"/>
    <property type="match status" value="1"/>
</dbReference>
<dbReference type="Pfam" id="PF24963">
    <property type="entry name" value="DUF7768"/>
    <property type="match status" value="1"/>
</dbReference>
<evidence type="ECO:0000259" key="1">
    <source>
        <dbReference type="Pfam" id="PF24963"/>
    </source>
</evidence>